<evidence type="ECO:0000256" key="1">
    <source>
        <dbReference type="SAM" id="Phobius"/>
    </source>
</evidence>
<keyword evidence="1" id="KW-0472">Membrane</keyword>
<dbReference type="EMBL" id="LQYT01000021">
    <property type="protein sequence ID" value="KYD21238.1"/>
    <property type="molecule type" value="Genomic_DNA"/>
</dbReference>
<comment type="caution">
    <text evidence="2">The sequence shown here is derived from an EMBL/GenBank/DDBJ whole genome shotgun (WGS) entry which is preliminary data.</text>
</comment>
<name>A0A150M9P8_9BACI</name>
<reference evidence="2 3" key="1">
    <citation type="submission" date="2016-01" db="EMBL/GenBank/DDBJ databases">
        <title>Draft Genome Sequences of Seven Thermophilic Sporeformers Isolated from Foods.</title>
        <authorList>
            <person name="Berendsen E.M."/>
            <person name="Wells-Bennik M.H."/>
            <person name="Krawcyk A.O."/>
            <person name="De Jong A."/>
            <person name="Holsappel S."/>
            <person name="Eijlander R.T."/>
            <person name="Kuipers O.P."/>
        </authorList>
    </citation>
    <scope>NUCLEOTIDE SEQUENCE [LARGE SCALE GENOMIC DNA]</scope>
    <source>
        <strain evidence="2 3">B4135</strain>
    </source>
</reference>
<organism evidence="2 3">
    <name type="scientific">Caldibacillus debilis</name>
    <dbReference type="NCBI Taxonomy" id="301148"/>
    <lineage>
        <taxon>Bacteria</taxon>
        <taxon>Bacillati</taxon>
        <taxon>Bacillota</taxon>
        <taxon>Bacilli</taxon>
        <taxon>Bacillales</taxon>
        <taxon>Bacillaceae</taxon>
        <taxon>Caldibacillus</taxon>
    </lineage>
</organism>
<keyword evidence="1" id="KW-0812">Transmembrane</keyword>
<accession>A0A150M9P8</accession>
<proteinExistence type="predicted"/>
<dbReference type="STRING" id="301148.B4135_0573"/>
<feature type="transmembrane region" description="Helical" evidence="1">
    <location>
        <begin position="6"/>
        <end position="24"/>
    </location>
</feature>
<dbReference type="Proteomes" id="UP000075683">
    <property type="component" value="Unassembled WGS sequence"/>
</dbReference>
<dbReference type="RefSeq" id="WP_061568315.1">
    <property type="nucleotide sequence ID" value="NZ_LQYT01000021.1"/>
</dbReference>
<sequence>MTGKKLFFFLFIPLFLIIVVFSFYRYQEVNRPYRNYQIVEKTEKIGRPFSHQEVAYIFQTPEVRSRDDYDLYVIPLVIENRSGQTVSFPIESFILLADHFQTQVDLEQFHSEPINREAGQGIPPDGKKEFRLTFTIDKEEPSRDRVELYFLRYDGGKMYKHKLDLSGPH</sequence>
<dbReference type="AlphaFoldDB" id="A0A150M9P8"/>
<protein>
    <recommendedName>
        <fullName evidence="4">DUF4352 domain-containing protein</fullName>
    </recommendedName>
</protein>
<evidence type="ECO:0000313" key="3">
    <source>
        <dbReference type="Proteomes" id="UP000075683"/>
    </source>
</evidence>
<evidence type="ECO:0000313" key="2">
    <source>
        <dbReference type="EMBL" id="KYD21238.1"/>
    </source>
</evidence>
<gene>
    <name evidence="2" type="ORF">B4135_0573</name>
</gene>
<evidence type="ECO:0008006" key="4">
    <source>
        <dbReference type="Google" id="ProtNLM"/>
    </source>
</evidence>
<keyword evidence="1" id="KW-1133">Transmembrane helix</keyword>